<sequence length="361" mass="39982">MQTEQLTQVHLGDDHGETRPISQQNFDVASFSSEEARFQEKLLNLCPANLWPKASYTTGCPRPVLVGQYHQQQLKDLHEALTAAITDVVQRWCSDKDARFPERMPLEDKEEELLQWIEGQVMIGNLPQFSQCRGSWRPDFLVEDNGEREENYCITEINARFSFNGFMHEVYGQAATNESLESAETVLMPATDPDTEIPQLVARGVVTAVQAEALRLGIAETLIPGSKELKDLLQVSLTSPGLRHGYILKPIRSGKGNGIIFGDDVTAPEWASLLQALTSPGEISAGLCVVQRRITPHKYDLVLRASEGMVRYPLVGTYHVTNGELLGLGTWRASGGRIVAVASGGSWICSVMKGVRDFQEE</sequence>
<dbReference type="SUPFAM" id="SSF56059">
    <property type="entry name" value="Glutathione synthetase ATP-binding domain-like"/>
    <property type="match status" value="1"/>
</dbReference>
<evidence type="ECO:0000313" key="2">
    <source>
        <dbReference type="EMBL" id="TXC08225.1"/>
    </source>
</evidence>
<evidence type="ECO:0000256" key="1">
    <source>
        <dbReference type="SAM" id="MobiDB-lite"/>
    </source>
</evidence>
<proteinExistence type="predicted"/>
<protein>
    <recommendedName>
        <fullName evidence="4">ATP-grasp domain-containing protein</fullName>
    </recommendedName>
</protein>
<name>A0A5C6TB43_FUSOC</name>
<evidence type="ECO:0000313" key="3">
    <source>
        <dbReference type="Proteomes" id="UP000321331"/>
    </source>
</evidence>
<dbReference type="EMBL" id="VMNF01000005">
    <property type="protein sequence ID" value="TXC08225.1"/>
    <property type="molecule type" value="Genomic_DNA"/>
</dbReference>
<organism evidence="2 3">
    <name type="scientific">Fusarium oxysporum f. sp. cubense</name>
    <dbReference type="NCBI Taxonomy" id="61366"/>
    <lineage>
        <taxon>Eukaryota</taxon>
        <taxon>Fungi</taxon>
        <taxon>Dikarya</taxon>
        <taxon>Ascomycota</taxon>
        <taxon>Pezizomycotina</taxon>
        <taxon>Sordariomycetes</taxon>
        <taxon>Hypocreomycetidae</taxon>
        <taxon>Hypocreales</taxon>
        <taxon>Nectriaceae</taxon>
        <taxon>Fusarium</taxon>
        <taxon>Fusarium oxysporum species complex</taxon>
    </lineage>
</organism>
<reference evidence="2 3" key="1">
    <citation type="submission" date="2019-07" db="EMBL/GenBank/DDBJ databases">
        <title>The First High-Quality Draft Genome Sequence of the Causal Agent of the Current Panama Disease Epidemic.</title>
        <authorList>
            <person name="Warmington R.J."/>
            <person name="Kay W."/>
            <person name="Jeffries A."/>
            <person name="Bebber D."/>
            <person name="Moore K."/>
            <person name="Studholme D.J."/>
        </authorList>
    </citation>
    <scope>NUCLEOTIDE SEQUENCE [LARGE SCALE GENOMIC DNA]</scope>
    <source>
        <strain evidence="2 3">TR4</strain>
    </source>
</reference>
<dbReference type="Proteomes" id="UP000321331">
    <property type="component" value="Unassembled WGS sequence"/>
</dbReference>
<accession>A0A5C6TB43</accession>
<feature type="region of interest" description="Disordered" evidence="1">
    <location>
        <begin position="1"/>
        <end position="20"/>
    </location>
</feature>
<comment type="caution">
    <text evidence="2">The sequence shown here is derived from an EMBL/GenBank/DDBJ whole genome shotgun (WGS) entry which is preliminary data.</text>
</comment>
<evidence type="ECO:0008006" key="4">
    <source>
        <dbReference type="Google" id="ProtNLM"/>
    </source>
</evidence>
<gene>
    <name evidence="2" type="ORF">FocTR4_00003506</name>
</gene>
<dbReference type="AlphaFoldDB" id="A0A5C6TB43"/>